<dbReference type="PANTHER" id="PTHR44167:SF24">
    <property type="entry name" value="SERINE_THREONINE-PROTEIN KINASE CHK2"/>
    <property type="match status" value="1"/>
</dbReference>
<dbReference type="PROSITE" id="PS50011">
    <property type="entry name" value="PROTEIN_KINASE_DOM"/>
    <property type="match status" value="1"/>
</dbReference>
<dbReference type="SUPFAM" id="SSF56112">
    <property type="entry name" value="Protein kinase-like (PK-like)"/>
    <property type="match status" value="1"/>
</dbReference>
<organism evidence="2">
    <name type="scientific">Pithovirus LCDPAC01</name>
    <dbReference type="NCBI Taxonomy" id="2506600"/>
    <lineage>
        <taxon>Viruses</taxon>
        <taxon>Pithoviruses</taxon>
    </lineage>
</organism>
<gene>
    <name evidence="2" type="ORF">LCDPAC01_00820</name>
</gene>
<dbReference type="InterPro" id="IPR000719">
    <property type="entry name" value="Prot_kinase_dom"/>
</dbReference>
<proteinExistence type="predicted"/>
<keyword evidence="2" id="KW-0808">Transferase</keyword>
<dbReference type="SMART" id="SM00220">
    <property type="entry name" value="S_TKc"/>
    <property type="match status" value="1"/>
</dbReference>
<keyword evidence="2" id="KW-0418">Kinase</keyword>
<sequence>MKIWHKQRQKKMEDIKLVIGTGAFGKIYGVGNVAIKRNFYSTNFRGGIASVREYDIMTKMKDSDHCLCLIEAKYNNPFSVPLSPAVGSHIQYSDPLFFCMERGTTDIGCLIPSKSFTIKDRKLFLLYLALAIEYVHSRGLIHNDIKPHNIIGFMSKDSELQSAKLSDFGHSILHSIQRKSDPDVVTLEYRAPEIATIQQYSYKVDVWAFGVVAYEAIKKTSLFNFEYDRSDSVLVRKISKLFELDTLCKDFASRTKVQLQIPQNLPNVKTILNLPFSEILRFNKVPGGTFDEFLDLLAKTLKVPPIKRLSSTDVVNHPFFSSYKNLIGLSRLKSGINKYGMWTTKPRQITIVSDKYYQERTICIGEILSIFDLDMKRSKRCFSNVCLFHALDMTDRYFVKINTLKHRPNPSLYGFIFLVISAKYFTLYVDELNVKRIYQEYSRNWIMSEINKAEKHIIIDIFEGNIIRESYTELINNAHPYTEVELSLLRDYITKMRPGKYFLNEVISKIRK</sequence>
<accession>A0A481YQ94</accession>
<protein>
    <submittedName>
        <fullName evidence="2">Putative serine/threonine protein kinase</fullName>
    </submittedName>
</protein>
<dbReference type="Gene3D" id="1.10.510.10">
    <property type="entry name" value="Transferase(Phosphotransferase) domain 1"/>
    <property type="match status" value="1"/>
</dbReference>
<dbReference type="GO" id="GO:0004674">
    <property type="term" value="F:protein serine/threonine kinase activity"/>
    <property type="evidence" value="ECO:0007669"/>
    <property type="project" value="UniProtKB-KW"/>
</dbReference>
<evidence type="ECO:0000259" key="1">
    <source>
        <dbReference type="PROSITE" id="PS50011"/>
    </source>
</evidence>
<reference evidence="2" key="1">
    <citation type="journal article" date="2019" name="MBio">
        <title>Virus Genomes from Deep Sea Sediments Expand the Ocean Megavirome and Support Independent Origins of Viral Gigantism.</title>
        <authorList>
            <person name="Backstrom D."/>
            <person name="Yutin N."/>
            <person name="Jorgensen S.L."/>
            <person name="Dharamshi J."/>
            <person name="Homa F."/>
            <person name="Zaremba-Niedwiedzka K."/>
            <person name="Spang A."/>
            <person name="Wolf Y.I."/>
            <person name="Koonin E.V."/>
            <person name="Ettema T.J."/>
        </authorList>
    </citation>
    <scope>NUCLEOTIDE SEQUENCE</scope>
</reference>
<feature type="domain" description="Protein kinase" evidence="1">
    <location>
        <begin position="13"/>
        <end position="320"/>
    </location>
</feature>
<dbReference type="Pfam" id="PF00069">
    <property type="entry name" value="Pkinase"/>
    <property type="match status" value="1"/>
</dbReference>
<dbReference type="GO" id="GO:0005524">
    <property type="term" value="F:ATP binding"/>
    <property type="evidence" value="ECO:0007669"/>
    <property type="project" value="InterPro"/>
</dbReference>
<evidence type="ECO:0000313" key="2">
    <source>
        <dbReference type="EMBL" id="QBK84601.1"/>
    </source>
</evidence>
<keyword evidence="2" id="KW-0723">Serine/threonine-protein kinase</keyword>
<dbReference type="InterPro" id="IPR011009">
    <property type="entry name" value="Kinase-like_dom_sf"/>
</dbReference>
<name>A0A481YQ94_9VIRU</name>
<dbReference type="EMBL" id="MK500280">
    <property type="protein sequence ID" value="QBK84601.1"/>
    <property type="molecule type" value="Genomic_DNA"/>
</dbReference>
<dbReference type="PANTHER" id="PTHR44167">
    <property type="entry name" value="OVARIAN-SPECIFIC SERINE/THREONINE-PROTEIN KINASE LOK-RELATED"/>
    <property type="match status" value="1"/>
</dbReference>